<dbReference type="Proteomes" id="UP000093000">
    <property type="component" value="Unassembled WGS sequence"/>
</dbReference>
<dbReference type="GO" id="GO:0043047">
    <property type="term" value="F:single-stranded telomeric DNA binding"/>
    <property type="evidence" value="ECO:0007669"/>
    <property type="project" value="TreeGrafter"/>
</dbReference>
<dbReference type="PANTHER" id="PTHR18867">
    <property type="entry name" value="RAD50"/>
    <property type="match status" value="1"/>
</dbReference>
<keyword evidence="15" id="KW-1185">Reference proteome</keyword>
<dbReference type="GO" id="GO:0000794">
    <property type="term" value="C:condensed nuclear chromosome"/>
    <property type="evidence" value="ECO:0007669"/>
    <property type="project" value="TreeGrafter"/>
</dbReference>
<dbReference type="FunFam" id="3.40.50.300:FF:000947">
    <property type="entry name" value="DNA repair protein RAD50"/>
    <property type="match status" value="1"/>
</dbReference>
<dbReference type="STRING" id="101091.A0A1C7N499"/>
<dbReference type="GO" id="GO:0051880">
    <property type="term" value="F:G-quadruplex DNA binding"/>
    <property type="evidence" value="ECO:0007669"/>
    <property type="project" value="TreeGrafter"/>
</dbReference>
<dbReference type="GO" id="GO:0007004">
    <property type="term" value="P:telomere maintenance via telomerase"/>
    <property type="evidence" value="ECO:0007669"/>
    <property type="project" value="TreeGrafter"/>
</dbReference>
<dbReference type="InterPro" id="IPR027417">
    <property type="entry name" value="P-loop_NTPase"/>
</dbReference>
<dbReference type="OrthoDB" id="18797at2759"/>
<keyword evidence="9" id="KW-0862">Zinc</keyword>
<keyword evidence="12" id="KW-0539">Nucleus</keyword>
<evidence type="ECO:0000256" key="9">
    <source>
        <dbReference type="ARBA" id="ARBA00022833"/>
    </source>
</evidence>
<dbReference type="PANTHER" id="PTHR18867:SF12">
    <property type="entry name" value="DNA REPAIR PROTEIN RAD50"/>
    <property type="match status" value="1"/>
</dbReference>
<evidence type="ECO:0000256" key="6">
    <source>
        <dbReference type="ARBA" id="ARBA00022723"/>
    </source>
</evidence>
<keyword evidence="6" id="KW-0479">Metal-binding</keyword>
<comment type="cofactor">
    <cofactor evidence="1">
        <name>Zn(2+)</name>
        <dbReference type="ChEBI" id="CHEBI:29105"/>
    </cofactor>
</comment>
<gene>
    <name evidence="14" type="primary">Rad50_0</name>
    <name evidence="14" type="ORF">A0J61_08067</name>
</gene>
<dbReference type="GO" id="GO:0046872">
    <property type="term" value="F:metal ion binding"/>
    <property type="evidence" value="ECO:0007669"/>
    <property type="project" value="UniProtKB-KW"/>
</dbReference>
<organism evidence="14 15">
    <name type="scientific">Choanephora cucurbitarum</name>
    <dbReference type="NCBI Taxonomy" id="101091"/>
    <lineage>
        <taxon>Eukaryota</taxon>
        <taxon>Fungi</taxon>
        <taxon>Fungi incertae sedis</taxon>
        <taxon>Mucoromycota</taxon>
        <taxon>Mucoromycotina</taxon>
        <taxon>Mucoromycetes</taxon>
        <taxon>Mucorales</taxon>
        <taxon>Mucorineae</taxon>
        <taxon>Choanephoraceae</taxon>
        <taxon>Choanephoroideae</taxon>
        <taxon>Choanephora</taxon>
    </lineage>
</organism>
<evidence type="ECO:0000256" key="5">
    <source>
        <dbReference type="ARBA" id="ARBA00022454"/>
    </source>
</evidence>
<reference evidence="14 15" key="1">
    <citation type="submission" date="2016-03" db="EMBL/GenBank/DDBJ databases">
        <title>Choanephora cucurbitarum.</title>
        <authorList>
            <person name="Min B."/>
            <person name="Park H."/>
            <person name="Park J.-H."/>
            <person name="Shin H.-D."/>
            <person name="Choi I.-G."/>
        </authorList>
    </citation>
    <scope>NUCLEOTIDE SEQUENCE [LARGE SCALE GENOMIC DNA]</scope>
    <source>
        <strain evidence="14 15">KUS-F28377</strain>
    </source>
</reference>
<evidence type="ECO:0000256" key="3">
    <source>
        <dbReference type="ARBA" id="ARBA00004286"/>
    </source>
</evidence>
<evidence type="ECO:0000256" key="7">
    <source>
        <dbReference type="ARBA" id="ARBA00022763"/>
    </source>
</evidence>
<dbReference type="GO" id="GO:0016787">
    <property type="term" value="F:hydrolase activity"/>
    <property type="evidence" value="ECO:0007669"/>
    <property type="project" value="UniProtKB-KW"/>
</dbReference>
<comment type="catalytic activity">
    <reaction evidence="13">
        <text>ATP + H2O = ADP + phosphate + H(+)</text>
        <dbReference type="Rhea" id="RHEA:13065"/>
        <dbReference type="ChEBI" id="CHEBI:15377"/>
        <dbReference type="ChEBI" id="CHEBI:15378"/>
        <dbReference type="ChEBI" id="CHEBI:30616"/>
        <dbReference type="ChEBI" id="CHEBI:43474"/>
        <dbReference type="ChEBI" id="CHEBI:456216"/>
    </reaction>
</comment>
<evidence type="ECO:0000256" key="2">
    <source>
        <dbReference type="ARBA" id="ARBA00004123"/>
    </source>
</evidence>
<evidence type="ECO:0000313" key="15">
    <source>
        <dbReference type="Proteomes" id="UP000093000"/>
    </source>
</evidence>
<dbReference type="GO" id="GO:0000722">
    <property type="term" value="P:telomere maintenance via recombination"/>
    <property type="evidence" value="ECO:0007669"/>
    <property type="project" value="TreeGrafter"/>
</dbReference>
<protein>
    <submittedName>
        <fullName evidence="14">DNA repair protein RAD50</fullName>
    </submittedName>
</protein>
<evidence type="ECO:0000256" key="4">
    <source>
        <dbReference type="ARBA" id="ARBA00009439"/>
    </source>
</evidence>
<evidence type="ECO:0000256" key="10">
    <source>
        <dbReference type="ARBA" id="ARBA00023054"/>
    </source>
</evidence>
<evidence type="ECO:0000256" key="1">
    <source>
        <dbReference type="ARBA" id="ARBA00001947"/>
    </source>
</evidence>
<evidence type="ECO:0000313" key="14">
    <source>
        <dbReference type="EMBL" id="OBZ83881.1"/>
    </source>
</evidence>
<keyword evidence="5" id="KW-0158">Chromosome</keyword>
<accession>A0A1C7N499</accession>
<comment type="subcellular location">
    <subcellularLocation>
        <location evidence="3">Chromosome</location>
    </subcellularLocation>
    <subcellularLocation>
        <location evidence="2">Nucleus</location>
    </subcellularLocation>
</comment>
<evidence type="ECO:0000256" key="11">
    <source>
        <dbReference type="ARBA" id="ARBA00023204"/>
    </source>
</evidence>
<dbReference type="EMBL" id="LUGH01000589">
    <property type="protein sequence ID" value="OBZ83881.1"/>
    <property type="molecule type" value="Genomic_DNA"/>
</dbReference>
<keyword evidence="7" id="KW-0227">DNA damage</keyword>
<evidence type="ECO:0000256" key="13">
    <source>
        <dbReference type="ARBA" id="ARBA00049360"/>
    </source>
</evidence>
<evidence type="ECO:0000256" key="12">
    <source>
        <dbReference type="ARBA" id="ARBA00023242"/>
    </source>
</evidence>
<feature type="non-terminal residue" evidence="14">
    <location>
        <position position="1"/>
    </location>
</feature>
<comment type="similarity">
    <text evidence="4">Belongs to the SMC family. RAD50 subfamily.</text>
</comment>
<keyword evidence="8" id="KW-0378">Hydrolase</keyword>
<comment type="caution">
    <text evidence="14">The sequence shown here is derived from an EMBL/GenBank/DDBJ whole genome shotgun (WGS) entry which is preliminary data.</text>
</comment>
<dbReference type="GO" id="GO:0006302">
    <property type="term" value="P:double-strand break repair"/>
    <property type="evidence" value="ECO:0007669"/>
    <property type="project" value="TreeGrafter"/>
</dbReference>
<dbReference type="Gene3D" id="3.40.50.300">
    <property type="entry name" value="P-loop containing nucleotide triphosphate hydrolases"/>
    <property type="match status" value="1"/>
</dbReference>
<name>A0A1C7N499_9FUNG</name>
<proteinExistence type="inferred from homology"/>
<sequence>RGALGGEVGQMRDQIKRYQAELANDYSQVDSQYGKLFIEVKTQELANADLEKYSKVLQTAIMKYHSLKMQDLNKIIKELWMDTYKGGDIDYIEVRADSEGTTARQSFNYRVVMMKNGTELNMRGRCSAGQKVLASIIIRLALAETFCVNCGIFTLDEPTTNLDRDNIESLAENLARIIQNRKQQSNFQFVIITHDEEFVEFLSRNEILDKYYRVQKDHNQYSTITLKQETGPVRAPRHNNDNDE</sequence>
<dbReference type="GO" id="GO:0030870">
    <property type="term" value="C:Mre11 complex"/>
    <property type="evidence" value="ECO:0007669"/>
    <property type="project" value="TreeGrafter"/>
</dbReference>
<keyword evidence="10" id="KW-0175">Coiled coil</keyword>
<dbReference type="Pfam" id="PF13558">
    <property type="entry name" value="SbcC_Walker_B"/>
    <property type="match status" value="1"/>
</dbReference>
<evidence type="ECO:0000256" key="8">
    <source>
        <dbReference type="ARBA" id="ARBA00022801"/>
    </source>
</evidence>
<dbReference type="GO" id="GO:0070192">
    <property type="term" value="P:chromosome organization involved in meiotic cell cycle"/>
    <property type="evidence" value="ECO:0007669"/>
    <property type="project" value="TreeGrafter"/>
</dbReference>
<dbReference type="InParanoid" id="A0A1C7N499"/>
<dbReference type="GO" id="GO:0003691">
    <property type="term" value="F:double-stranded telomeric DNA binding"/>
    <property type="evidence" value="ECO:0007669"/>
    <property type="project" value="TreeGrafter"/>
</dbReference>
<dbReference type="AlphaFoldDB" id="A0A1C7N499"/>
<dbReference type="SUPFAM" id="SSF52540">
    <property type="entry name" value="P-loop containing nucleoside triphosphate hydrolases"/>
    <property type="match status" value="1"/>
</dbReference>
<keyword evidence="11" id="KW-0234">DNA repair</keyword>